<keyword evidence="3" id="KW-1185">Reference proteome</keyword>
<evidence type="ECO:0000256" key="1">
    <source>
        <dbReference type="SAM" id="MobiDB-lite"/>
    </source>
</evidence>
<dbReference type="InterPro" id="IPR026216">
    <property type="entry name" value="HDA3"/>
</dbReference>
<name>A0A0N7MLN6_9SACH</name>
<dbReference type="InterPro" id="IPR021006">
    <property type="entry name" value="Hda2/3"/>
</dbReference>
<protein>
    <submittedName>
        <fullName evidence="2">LAQU0S07e00188g1_1</fullName>
    </submittedName>
</protein>
<dbReference type="Pfam" id="PF11496">
    <property type="entry name" value="HDA2-3"/>
    <property type="match status" value="1"/>
</dbReference>
<dbReference type="Proteomes" id="UP000236544">
    <property type="component" value="Unassembled WGS sequence"/>
</dbReference>
<dbReference type="GO" id="GO:0070823">
    <property type="term" value="C:HDA1 complex"/>
    <property type="evidence" value="ECO:0007669"/>
    <property type="project" value="InterPro"/>
</dbReference>
<reference evidence="3" key="1">
    <citation type="submission" date="2015-10" db="EMBL/GenBank/DDBJ databases">
        <authorList>
            <person name="Devillers H."/>
        </authorList>
    </citation>
    <scope>NUCLEOTIDE SEQUENCE [LARGE SCALE GENOMIC DNA]</scope>
</reference>
<evidence type="ECO:0000313" key="3">
    <source>
        <dbReference type="Proteomes" id="UP000236544"/>
    </source>
</evidence>
<gene>
    <name evidence="2" type="ORF">LAQU0_S07e00188g</name>
</gene>
<feature type="region of interest" description="Disordered" evidence="1">
    <location>
        <begin position="616"/>
        <end position="647"/>
    </location>
</feature>
<accession>A0A0N7MLN6</accession>
<evidence type="ECO:0000313" key="2">
    <source>
        <dbReference type="EMBL" id="CUS22792.1"/>
    </source>
</evidence>
<sequence length="647" mass="73685">MDLAKILDTAPEPAIVDARTMGVSGDVSGDYWLPAPMCLYQKELSEQIVSLHYSDILKYYETEDYNTDVVLHSMQTMCLNSEYVATHPYLLIDHCVPKSLITKDIPNHLAETSGKFAVLKDLVTLIQDYETETAIVCRSGRTMDLLEALLLGNRVNIKRYRGPSIKTKQKARKHSCTCHLFPSDGFEESSELPVDPKIYFDLLLCLDPTVDTSMPHIQRVLTQARPSSGPGKQAPIVRLTTINAIDHCELYHSKLLDPKSREYLVRVSAAVVVLRDVVGTLPPDLRPIYSQGLKYLVEWLEDPSIPWPLPDIYPIKTFTPMDVEKSLLTEVRFNQANENLAHVFNNGKKRGRKPNSAYSKEGEPISYYQSKRLKNDYSTNPLKQNMAQLTGIATINDGGSVNYHLSGGLLTHKLIQSIGEAYYNLDRQSAELRNFETKEGNQVHRLELVMRDHNDIKNQLEPAIKTQDYNREESIRLLTVAEEEHKKVTNSMEELDSLTVDLREKSPEFSKLIDCLLEIAKVQEEVEKQQKLNASRNSEHTYMTEELRRAKEALAGFKAEKVPITDETQQLEKKIEEKLEEDRTQSQKSQERIQKLMVQIHDEKAILETLNKQVASMTEQLKKTPPSKVRSSNNAQRSKHRKHSGSS</sequence>
<dbReference type="InterPro" id="IPR038609">
    <property type="entry name" value="HDA1_su2/3_sf"/>
</dbReference>
<proteinExistence type="predicted"/>
<dbReference type="OrthoDB" id="3647690at2759"/>
<dbReference type="AlphaFoldDB" id="A0A0N7MLN6"/>
<dbReference type="Gene3D" id="3.40.50.12360">
    <property type="match status" value="1"/>
</dbReference>
<organism evidence="2 3">
    <name type="scientific">Lachancea quebecensis</name>
    <dbReference type="NCBI Taxonomy" id="1654605"/>
    <lineage>
        <taxon>Eukaryota</taxon>
        <taxon>Fungi</taxon>
        <taxon>Dikarya</taxon>
        <taxon>Ascomycota</taxon>
        <taxon>Saccharomycotina</taxon>
        <taxon>Saccharomycetes</taxon>
        <taxon>Saccharomycetales</taxon>
        <taxon>Saccharomycetaceae</taxon>
        <taxon>Lachancea</taxon>
    </lineage>
</organism>
<dbReference type="PRINTS" id="PR02093">
    <property type="entry name" value="HDA1SUBUNIT3"/>
</dbReference>
<dbReference type="EMBL" id="LN890573">
    <property type="protein sequence ID" value="CUS22792.1"/>
    <property type="molecule type" value="Genomic_DNA"/>
</dbReference>
<feature type="compositionally biased region" description="Basic residues" evidence="1">
    <location>
        <begin position="637"/>
        <end position="647"/>
    </location>
</feature>